<evidence type="ECO:0000313" key="2">
    <source>
        <dbReference type="Proteomes" id="UP001196413"/>
    </source>
</evidence>
<evidence type="ECO:0000313" key="1">
    <source>
        <dbReference type="EMBL" id="KAJ1358646.1"/>
    </source>
</evidence>
<gene>
    <name evidence="1" type="ORF">KIN20_017125</name>
</gene>
<dbReference type="EMBL" id="JAHQIW010003417">
    <property type="protein sequence ID" value="KAJ1358646.1"/>
    <property type="molecule type" value="Genomic_DNA"/>
</dbReference>
<dbReference type="Proteomes" id="UP001196413">
    <property type="component" value="Unassembled WGS sequence"/>
</dbReference>
<organism evidence="1 2">
    <name type="scientific">Parelaphostrongylus tenuis</name>
    <name type="common">Meningeal worm</name>
    <dbReference type="NCBI Taxonomy" id="148309"/>
    <lineage>
        <taxon>Eukaryota</taxon>
        <taxon>Metazoa</taxon>
        <taxon>Ecdysozoa</taxon>
        <taxon>Nematoda</taxon>
        <taxon>Chromadorea</taxon>
        <taxon>Rhabditida</taxon>
        <taxon>Rhabditina</taxon>
        <taxon>Rhabditomorpha</taxon>
        <taxon>Strongyloidea</taxon>
        <taxon>Metastrongylidae</taxon>
        <taxon>Parelaphostrongylus</taxon>
    </lineage>
</organism>
<keyword evidence="2" id="KW-1185">Reference proteome</keyword>
<sequence>MAYDICIHSDYAFHGNPNTSGIWSCDVSDSNILAIRSSSFVRKFAKTFVGFKAVKSPVGNMVACICGLSTRRPAIVANMSGHVDCIERLDSFLM</sequence>
<protein>
    <submittedName>
        <fullName evidence="1">Uncharacterized protein</fullName>
    </submittedName>
</protein>
<accession>A0AAD5QTL0</accession>
<dbReference type="AlphaFoldDB" id="A0AAD5QTL0"/>
<reference evidence="1" key="1">
    <citation type="submission" date="2021-06" db="EMBL/GenBank/DDBJ databases">
        <title>Parelaphostrongylus tenuis whole genome reference sequence.</title>
        <authorList>
            <person name="Garwood T.J."/>
            <person name="Larsen P.A."/>
            <person name="Fountain-Jones N.M."/>
            <person name="Garbe J.R."/>
            <person name="Macchietto M.G."/>
            <person name="Kania S.A."/>
            <person name="Gerhold R.W."/>
            <person name="Richards J.E."/>
            <person name="Wolf T.M."/>
        </authorList>
    </citation>
    <scope>NUCLEOTIDE SEQUENCE</scope>
    <source>
        <strain evidence="1">MNPRO001-30</strain>
        <tissue evidence="1">Meninges</tissue>
    </source>
</reference>
<name>A0AAD5QTL0_PARTN</name>
<proteinExistence type="predicted"/>
<comment type="caution">
    <text evidence="1">The sequence shown here is derived from an EMBL/GenBank/DDBJ whole genome shotgun (WGS) entry which is preliminary data.</text>
</comment>